<sequence>MNAVHNVMEAAVKDLLDKQWENLLISCHCETCRLDVYALSLNRLKPHYVRAQSGNMYAKANLMTTQARATILTAITESAKVVSAYPHH</sequence>
<evidence type="ECO:0000313" key="2">
    <source>
        <dbReference type="Proteomes" id="UP000198752"/>
    </source>
</evidence>
<keyword evidence="2" id="KW-1185">Reference proteome</keyword>
<gene>
    <name evidence="1" type="ORF">SAMN02982927_03443</name>
</gene>
<dbReference type="OrthoDB" id="5616024at2"/>
<proteinExistence type="predicted"/>
<dbReference type="AlphaFoldDB" id="A0A1I2WAD7"/>
<dbReference type="EMBL" id="FOOY01000037">
    <property type="protein sequence ID" value="SFG97609.1"/>
    <property type="molecule type" value="Genomic_DNA"/>
</dbReference>
<accession>A0A1I2WAD7</accession>
<name>A0A1I2WAD7_9BACL</name>
<organism evidence="1 2">
    <name type="scientific">Sporolactobacillus nakayamae</name>
    <dbReference type="NCBI Taxonomy" id="269670"/>
    <lineage>
        <taxon>Bacteria</taxon>
        <taxon>Bacillati</taxon>
        <taxon>Bacillota</taxon>
        <taxon>Bacilli</taxon>
        <taxon>Bacillales</taxon>
        <taxon>Sporolactobacillaceae</taxon>
        <taxon>Sporolactobacillus</taxon>
    </lineage>
</organism>
<dbReference type="RefSeq" id="WP_093674766.1">
    <property type="nucleotide sequence ID" value="NZ_FOOY01000037.1"/>
</dbReference>
<dbReference type="Proteomes" id="UP000198752">
    <property type="component" value="Unassembled WGS sequence"/>
</dbReference>
<evidence type="ECO:0000313" key="1">
    <source>
        <dbReference type="EMBL" id="SFG97609.1"/>
    </source>
</evidence>
<dbReference type="InterPro" id="IPR019657">
    <property type="entry name" value="ComFB"/>
</dbReference>
<protein>
    <submittedName>
        <fullName evidence="1">Competence protein ComFB</fullName>
    </submittedName>
</protein>
<dbReference type="Pfam" id="PF10719">
    <property type="entry name" value="ComFB"/>
    <property type="match status" value="1"/>
</dbReference>
<reference evidence="2" key="1">
    <citation type="submission" date="2016-10" db="EMBL/GenBank/DDBJ databases">
        <authorList>
            <person name="Varghese N."/>
            <person name="Submissions S."/>
        </authorList>
    </citation>
    <scope>NUCLEOTIDE SEQUENCE [LARGE SCALE GENOMIC DNA]</scope>
    <source>
        <strain evidence="2">ATCC 700379</strain>
    </source>
</reference>
<dbReference type="STRING" id="269670.SAMN02982927_03443"/>